<evidence type="ECO:0000313" key="2">
    <source>
        <dbReference type="Proteomes" id="UP000289738"/>
    </source>
</evidence>
<dbReference type="Proteomes" id="UP000289738">
    <property type="component" value="Chromosome B08"/>
</dbReference>
<gene>
    <name evidence="1" type="ORF">Ahy_B08g089763</name>
</gene>
<organism evidence="1 2">
    <name type="scientific">Arachis hypogaea</name>
    <name type="common">Peanut</name>
    <dbReference type="NCBI Taxonomy" id="3818"/>
    <lineage>
        <taxon>Eukaryota</taxon>
        <taxon>Viridiplantae</taxon>
        <taxon>Streptophyta</taxon>
        <taxon>Embryophyta</taxon>
        <taxon>Tracheophyta</taxon>
        <taxon>Spermatophyta</taxon>
        <taxon>Magnoliopsida</taxon>
        <taxon>eudicotyledons</taxon>
        <taxon>Gunneridae</taxon>
        <taxon>Pentapetalae</taxon>
        <taxon>rosids</taxon>
        <taxon>fabids</taxon>
        <taxon>Fabales</taxon>
        <taxon>Fabaceae</taxon>
        <taxon>Papilionoideae</taxon>
        <taxon>50 kb inversion clade</taxon>
        <taxon>dalbergioids sensu lato</taxon>
        <taxon>Dalbergieae</taxon>
        <taxon>Pterocarpus clade</taxon>
        <taxon>Arachis</taxon>
    </lineage>
</organism>
<comment type="caution">
    <text evidence="1">The sequence shown here is derived from an EMBL/GenBank/DDBJ whole genome shotgun (WGS) entry which is preliminary data.</text>
</comment>
<evidence type="ECO:0000313" key="1">
    <source>
        <dbReference type="EMBL" id="RYQ94822.1"/>
    </source>
</evidence>
<name>A0A444XYR8_ARAHY</name>
<dbReference type="EMBL" id="SDMP01000018">
    <property type="protein sequence ID" value="RYQ94822.1"/>
    <property type="molecule type" value="Genomic_DNA"/>
</dbReference>
<reference evidence="1 2" key="1">
    <citation type="submission" date="2019-01" db="EMBL/GenBank/DDBJ databases">
        <title>Sequencing of cultivated peanut Arachis hypogaea provides insights into genome evolution and oil improvement.</title>
        <authorList>
            <person name="Chen X."/>
        </authorList>
    </citation>
    <scope>NUCLEOTIDE SEQUENCE [LARGE SCALE GENOMIC DNA]</scope>
    <source>
        <strain evidence="2">cv. Fuhuasheng</strain>
        <tissue evidence="1">Leaves</tissue>
    </source>
</reference>
<proteinExistence type="predicted"/>
<protein>
    <submittedName>
        <fullName evidence="1">Uncharacterized protein</fullName>
    </submittedName>
</protein>
<accession>A0A444XYR8</accession>
<sequence>MEDDPNLTLPLYFLFHAVTTIPLRCDTDSNPSFSSPFSAELFRRAFPHLVRSTAAPRTLPRSVVVLVLWEHKTSEDQTSWAKKV</sequence>
<keyword evidence="2" id="KW-1185">Reference proteome</keyword>
<dbReference type="AlphaFoldDB" id="A0A444XYR8"/>